<dbReference type="PANTHER" id="PTHR46565">
    <property type="entry name" value="COLD SHOCK DOMAIN PROTEIN 2"/>
    <property type="match status" value="1"/>
</dbReference>
<dbReference type="Pfam" id="PF00313">
    <property type="entry name" value="CSD"/>
    <property type="match status" value="1"/>
</dbReference>
<keyword evidence="5" id="KW-1185">Reference proteome</keyword>
<organism evidence="4 5">
    <name type="scientific">Kinneretia aquatilis</name>
    <dbReference type="NCBI Taxonomy" id="2070761"/>
    <lineage>
        <taxon>Bacteria</taxon>
        <taxon>Pseudomonadati</taxon>
        <taxon>Pseudomonadota</taxon>
        <taxon>Betaproteobacteria</taxon>
        <taxon>Burkholderiales</taxon>
        <taxon>Sphaerotilaceae</taxon>
        <taxon>Roseateles</taxon>
    </lineage>
</organism>
<evidence type="ECO:0000259" key="3">
    <source>
        <dbReference type="PROSITE" id="PS51857"/>
    </source>
</evidence>
<dbReference type="InterPro" id="IPR002059">
    <property type="entry name" value="CSP_DNA-bd"/>
</dbReference>
<dbReference type="PANTHER" id="PTHR46565:SF20">
    <property type="entry name" value="COLD SHOCK DOMAIN-CONTAINING PROTEIN 4"/>
    <property type="match status" value="1"/>
</dbReference>
<dbReference type="InterPro" id="IPR012340">
    <property type="entry name" value="NA-bd_OB-fold"/>
</dbReference>
<dbReference type="GO" id="GO:0005829">
    <property type="term" value="C:cytosol"/>
    <property type="evidence" value="ECO:0007669"/>
    <property type="project" value="UniProtKB-ARBA"/>
</dbReference>
<evidence type="ECO:0000313" key="5">
    <source>
        <dbReference type="Proteomes" id="UP000235916"/>
    </source>
</evidence>
<evidence type="ECO:0000256" key="2">
    <source>
        <dbReference type="SAM" id="MobiDB-lite"/>
    </source>
</evidence>
<evidence type="ECO:0000256" key="1">
    <source>
        <dbReference type="RuleBase" id="RU000408"/>
    </source>
</evidence>
<dbReference type="SUPFAM" id="SSF50249">
    <property type="entry name" value="Nucleic acid-binding proteins"/>
    <property type="match status" value="1"/>
</dbReference>
<name>A0A2N8KYB2_9BURK</name>
<dbReference type="GO" id="GO:0003676">
    <property type="term" value="F:nucleic acid binding"/>
    <property type="evidence" value="ECO:0007669"/>
    <property type="project" value="InterPro"/>
</dbReference>
<dbReference type="Gene3D" id="2.40.50.140">
    <property type="entry name" value="Nucleic acid-binding proteins"/>
    <property type="match status" value="1"/>
</dbReference>
<dbReference type="RefSeq" id="WP_102768374.1">
    <property type="nucleotide sequence ID" value="NZ_POSP01000003.1"/>
</dbReference>
<sequence length="220" mass="23390">MSSGILRTWNDERGFGFIAPTQGGRELFVHISAFAQDGSRPTVGETLHFDLGTGKDGKPQALHVRRLALAVGTGRDRELEAPLPGEAAQRLERKAAVGRHAGLGAALASPPALSGSSTFWRALVFVVLMASLGAYGYKHYRQSLSELQRISAAPPGAGQNTEPAPALAPSSESFRCDGRTHCSQMRSCAEASYFLRHCPGVQMDGDQDGVACEEQHCGKG</sequence>
<dbReference type="Proteomes" id="UP000235916">
    <property type="component" value="Unassembled WGS sequence"/>
</dbReference>
<dbReference type="Pfam" id="PF05901">
    <property type="entry name" value="Excalibur"/>
    <property type="match status" value="1"/>
</dbReference>
<proteinExistence type="predicted"/>
<comment type="subcellular location">
    <subcellularLocation>
        <location evidence="1">Cytoplasm</location>
    </subcellularLocation>
</comment>
<dbReference type="SMART" id="SM00894">
    <property type="entry name" value="Excalibur"/>
    <property type="match status" value="1"/>
</dbReference>
<gene>
    <name evidence="4" type="ORF">C1O66_13615</name>
</gene>
<evidence type="ECO:0000313" key="4">
    <source>
        <dbReference type="EMBL" id="PND38455.1"/>
    </source>
</evidence>
<feature type="region of interest" description="Disordered" evidence="2">
    <location>
        <begin position="152"/>
        <end position="171"/>
    </location>
</feature>
<dbReference type="EMBL" id="POSP01000003">
    <property type="protein sequence ID" value="PND38455.1"/>
    <property type="molecule type" value="Genomic_DNA"/>
</dbReference>
<reference evidence="4 5" key="1">
    <citation type="submission" date="2018-01" db="EMBL/GenBank/DDBJ databases">
        <title>Draft genome sequence of Paucibacter aquatile CR182 isolated from freshwater of the Nakdong River.</title>
        <authorList>
            <person name="Choi A."/>
            <person name="Chung E.J."/>
        </authorList>
    </citation>
    <scope>NUCLEOTIDE SEQUENCE [LARGE SCALE GENOMIC DNA]</scope>
    <source>
        <strain evidence="4 5">CR182</strain>
    </source>
</reference>
<dbReference type="InterPro" id="IPR011129">
    <property type="entry name" value="CSD"/>
</dbReference>
<comment type="caution">
    <text evidence="4">The sequence shown here is derived from an EMBL/GenBank/DDBJ whole genome shotgun (WGS) entry which is preliminary data.</text>
</comment>
<dbReference type="PROSITE" id="PS00352">
    <property type="entry name" value="CSD_1"/>
    <property type="match status" value="1"/>
</dbReference>
<protein>
    <submittedName>
        <fullName evidence="4">Cold-shock protein</fullName>
    </submittedName>
</protein>
<dbReference type="SMART" id="SM00357">
    <property type="entry name" value="CSP"/>
    <property type="match status" value="1"/>
</dbReference>
<dbReference type="InterPro" id="IPR019844">
    <property type="entry name" value="CSD_CS"/>
</dbReference>
<feature type="domain" description="CSD" evidence="3">
    <location>
        <begin position="1"/>
        <end position="66"/>
    </location>
</feature>
<dbReference type="PROSITE" id="PS51857">
    <property type="entry name" value="CSD_2"/>
    <property type="match status" value="1"/>
</dbReference>
<accession>A0A2N8KYB2</accession>
<dbReference type="AlphaFoldDB" id="A0A2N8KYB2"/>
<dbReference type="OrthoDB" id="72963at2"/>
<dbReference type="InterPro" id="IPR008613">
    <property type="entry name" value="Excalibur_Ca-bd_domain"/>
</dbReference>
<dbReference type="CDD" id="cd04458">
    <property type="entry name" value="CSP_CDS"/>
    <property type="match status" value="1"/>
</dbReference>